<dbReference type="EMBL" id="DWWM01000023">
    <property type="protein sequence ID" value="HJC36192.1"/>
    <property type="molecule type" value="Genomic_DNA"/>
</dbReference>
<evidence type="ECO:0000256" key="3">
    <source>
        <dbReference type="ARBA" id="ARBA00022898"/>
    </source>
</evidence>
<dbReference type="InterPro" id="IPR004839">
    <property type="entry name" value="Aminotransferase_I/II_large"/>
</dbReference>
<accession>A0A9D2SV02</accession>
<dbReference type="InterPro" id="IPR015421">
    <property type="entry name" value="PyrdxlP-dep_Trfase_major"/>
</dbReference>
<keyword evidence="4 7" id="KW-0456">Lyase</keyword>
<dbReference type="NCBIfam" id="TIGR04350">
    <property type="entry name" value="C_S_lyase_PatB"/>
    <property type="match status" value="1"/>
</dbReference>
<comment type="cofactor">
    <cofactor evidence="1">
        <name>pyridoxal 5'-phosphate</name>
        <dbReference type="ChEBI" id="CHEBI:597326"/>
    </cofactor>
</comment>
<dbReference type="EC" id="4.4.1.13" evidence="2"/>
<organism evidence="7 8">
    <name type="scientific">Candidatus Merdibacter merdavium</name>
    <dbReference type="NCBI Taxonomy" id="2838692"/>
    <lineage>
        <taxon>Bacteria</taxon>
        <taxon>Bacillati</taxon>
        <taxon>Bacillota</taxon>
        <taxon>Erysipelotrichia</taxon>
        <taxon>Erysipelotrichales</taxon>
        <taxon>Erysipelotrichaceae</taxon>
        <taxon>Merdibacter</taxon>
    </lineage>
</organism>
<reference evidence="7" key="2">
    <citation type="submission" date="2021-04" db="EMBL/GenBank/DDBJ databases">
        <authorList>
            <person name="Gilroy R."/>
        </authorList>
    </citation>
    <scope>NUCLEOTIDE SEQUENCE</scope>
    <source>
        <strain evidence="7">CHK187-11901</strain>
    </source>
</reference>
<dbReference type="PANTHER" id="PTHR43525">
    <property type="entry name" value="PROTEIN MALY"/>
    <property type="match status" value="1"/>
</dbReference>
<dbReference type="Gene3D" id="3.40.640.10">
    <property type="entry name" value="Type I PLP-dependent aspartate aminotransferase-like (Major domain)"/>
    <property type="match status" value="1"/>
</dbReference>
<evidence type="ECO:0000313" key="7">
    <source>
        <dbReference type="EMBL" id="HJC36192.1"/>
    </source>
</evidence>
<proteinExistence type="inferred from homology"/>
<dbReference type="GO" id="GO:0047804">
    <property type="term" value="F:cysteine-S-conjugate beta-lyase activity"/>
    <property type="evidence" value="ECO:0007669"/>
    <property type="project" value="UniProtKB-EC"/>
</dbReference>
<evidence type="ECO:0000259" key="6">
    <source>
        <dbReference type="Pfam" id="PF00155"/>
    </source>
</evidence>
<evidence type="ECO:0000256" key="2">
    <source>
        <dbReference type="ARBA" id="ARBA00012224"/>
    </source>
</evidence>
<dbReference type="CDD" id="cd00609">
    <property type="entry name" value="AAT_like"/>
    <property type="match status" value="1"/>
</dbReference>
<reference evidence="7" key="1">
    <citation type="journal article" date="2021" name="PeerJ">
        <title>Extensive microbial diversity within the chicken gut microbiome revealed by metagenomics and culture.</title>
        <authorList>
            <person name="Gilroy R."/>
            <person name="Ravi A."/>
            <person name="Getino M."/>
            <person name="Pursley I."/>
            <person name="Horton D.L."/>
            <person name="Alikhan N.F."/>
            <person name="Baker D."/>
            <person name="Gharbi K."/>
            <person name="Hall N."/>
            <person name="Watson M."/>
            <person name="Adriaenssens E.M."/>
            <person name="Foster-Nyarko E."/>
            <person name="Jarju S."/>
            <person name="Secka A."/>
            <person name="Antonio M."/>
            <person name="Oren A."/>
            <person name="Chaudhuri R.R."/>
            <person name="La Ragione R."/>
            <person name="Hildebrand F."/>
            <person name="Pallen M.J."/>
        </authorList>
    </citation>
    <scope>NUCLEOTIDE SEQUENCE</scope>
    <source>
        <strain evidence="7">CHK187-11901</strain>
    </source>
</reference>
<dbReference type="InterPro" id="IPR015422">
    <property type="entry name" value="PyrdxlP-dep_Trfase_small"/>
</dbReference>
<name>A0A9D2SV02_9FIRM</name>
<dbReference type="Proteomes" id="UP000823896">
    <property type="component" value="Unassembled WGS sequence"/>
</dbReference>
<dbReference type="GO" id="GO:0030170">
    <property type="term" value="F:pyridoxal phosphate binding"/>
    <property type="evidence" value="ECO:0007669"/>
    <property type="project" value="InterPro"/>
</dbReference>
<feature type="domain" description="Aminotransferase class I/classII large" evidence="6">
    <location>
        <begin position="32"/>
        <end position="380"/>
    </location>
</feature>
<dbReference type="InterPro" id="IPR027619">
    <property type="entry name" value="C-S_lyase_PatB-like"/>
</dbReference>
<evidence type="ECO:0000313" key="8">
    <source>
        <dbReference type="Proteomes" id="UP000823896"/>
    </source>
</evidence>
<evidence type="ECO:0000256" key="4">
    <source>
        <dbReference type="ARBA" id="ARBA00023239"/>
    </source>
</evidence>
<dbReference type="InterPro" id="IPR051798">
    <property type="entry name" value="Class-II_PLP-Dep_Aminotrans"/>
</dbReference>
<dbReference type="SUPFAM" id="SSF53383">
    <property type="entry name" value="PLP-dependent transferases"/>
    <property type="match status" value="1"/>
</dbReference>
<comment type="similarity">
    <text evidence="5">Belongs to the class-II pyridoxal-phosphate-dependent aminotransferase family. MalY/PatB cystathionine beta-lyase subfamily.</text>
</comment>
<sequence length="387" mass="44077">MLDFETVISRGEDSEKWRGAKAKGELPLWVADMDFPCAPAIQQALRQRVEEQIYGYTTGMDEEYRAIVCAYYARHFNWTFDPQDIYFTGGVVQAISILCGLLCEEGEGIVIQTPVYHPFRRQIEAAHRRCVVNPLIRHADGSYTMDLVDLEAKFQDPGVKGILLCSPHNPVGRVWRAKELQALAELAERYDKWIISDEIHADIVKAGITHHVLDALCPQLADRIITCTAPTKTFNMAGVECSHVIIHDPQWKALWEEKVVRQLCISEPNCFAISALKAAYTQCDEWRAQMNRKVDENARWVEAILREQLPKAIVSPREGTYLMWVDFSAYEADPQMLDQRIREGARVHFNDGVMFGTEGAGFQRINIACPHVILQEAMTRVIAELKR</sequence>
<dbReference type="Gene3D" id="3.90.1150.10">
    <property type="entry name" value="Aspartate Aminotransferase, domain 1"/>
    <property type="match status" value="1"/>
</dbReference>
<keyword evidence="3" id="KW-0663">Pyridoxal phosphate</keyword>
<gene>
    <name evidence="7" type="ORF">H9702_03560</name>
</gene>
<evidence type="ECO:0000256" key="5">
    <source>
        <dbReference type="ARBA" id="ARBA00037974"/>
    </source>
</evidence>
<evidence type="ECO:0000256" key="1">
    <source>
        <dbReference type="ARBA" id="ARBA00001933"/>
    </source>
</evidence>
<comment type="caution">
    <text evidence="7">The sequence shown here is derived from an EMBL/GenBank/DDBJ whole genome shotgun (WGS) entry which is preliminary data.</text>
</comment>
<dbReference type="PANTHER" id="PTHR43525:SF1">
    <property type="entry name" value="PROTEIN MALY"/>
    <property type="match status" value="1"/>
</dbReference>
<dbReference type="InterPro" id="IPR015424">
    <property type="entry name" value="PyrdxlP-dep_Trfase"/>
</dbReference>
<protein>
    <recommendedName>
        <fullName evidence="2">cysteine-S-conjugate beta-lyase</fullName>
        <ecNumber evidence="2">4.4.1.13</ecNumber>
    </recommendedName>
</protein>
<dbReference type="AlphaFoldDB" id="A0A9D2SV02"/>
<dbReference type="Pfam" id="PF00155">
    <property type="entry name" value="Aminotran_1_2"/>
    <property type="match status" value="1"/>
</dbReference>